<protein>
    <recommendedName>
        <fullName evidence="3">Large ribosomal subunit protein eL13</fullName>
    </recommendedName>
</protein>
<dbReference type="GO" id="GO:0005840">
    <property type="term" value="C:ribosome"/>
    <property type="evidence" value="ECO:0007669"/>
    <property type="project" value="UniProtKB-KW"/>
</dbReference>
<dbReference type="GO" id="GO:0006412">
    <property type="term" value="P:translation"/>
    <property type="evidence" value="ECO:0007669"/>
    <property type="project" value="UniProtKB-UniRule"/>
</dbReference>
<dbReference type="AlphaFoldDB" id="A0A0M0BT02"/>
<dbReference type="HAMAP" id="MF_00499">
    <property type="entry name" value="Ribosomal_eL13"/>
    <property type="match status" value="1"/>
</dbReference>
<evidence type="ECO:0000256" key="4">
    <source>
        <dbReference type="SAM" id="MobiDB-lite"/>
    </source>
</evidence>
<dbReference type="GO" id="GO:1990904">
    <property type="term" value="C:ribonucleoprotein complex"/>
    <property type="evidence" value="ECO:0007669"/>
    <property type="project" value="UniProtKB-KW"/>
</dbReference>
<evidence type="ECO:0000313" key="5">
    <source>
        <dbReference type="EMBL" id="KON31346.1"/>
    </source>
</evidence>
<dbReference type="Pfam" id="PF01294">
    <property type="entry name" value="Ribosomal_L13e"/>
    <property type="match status" value="1"/>
</dbReference>
<comment type="similarity">
    <text evidence="3">Belongs to the eukaryotic ribosomal protein eL13 family.</text>
</comment>
<organism evidence="5 6">
    <name type="scientific">miscellaneous Crenarchaeota group-1 archaeon SG8-32-3</name>
    <dbReference type="NCBI Taxonomy" id="1685125"/>
    <lineage>
        <taxon>Archaea</taxon>
        <taxon>Candidatus Bathyarchaeota</taxon>
        <taxon>MCG-1</taxon>
    </lineage>
</organism>
<evidence type="ECO:0000313" key="6">
    <source>
        <dbReference type="Proteomes" id="UP000054016"/>
    </source>
</evidence>
<accession>A0A0M0BT02</accession>
<dbReference type="EMBL" id="LFWV01000037">
    <property type="protein sequence ID" value="KON31346.1"/>
    <property type="molecule type" value="Genomic_DNA"/>
</dbReference>
<keyword evidence="2 3" id="KW-0687">Ribonucleoprotein</keyword>
<evidence type="ECO:0000256" key="3">
    <source>
        <dbReference type="HAMAP-Rule" id="MF_00499"/>
    </source>
</evidence>
<dbReference type="Proteomes" id="UP000054016">
    <property type="component" value="Unassembled WGS sequence"/>
</dbReference>
<reference evidence="6" key="1">
    <citation type="submission" date="2015-06" db="EMBL/GenBank/DDBJ databases">
        <title>New insights into the roles of widespread benthic archaea in carbon and nitrogen cycling.</title>
        <authorList>
            <person name="Lazar C.S."/>
            <person name="Baker B.J."/>
            <person name="Seitz K.W."/>
            <person name="Hyde A.S."/>
            <person name="Dick G.J."/>
            <person name="Hinrichs K.-U."/>
            <person name="Teske A.P."/>
        </authorList>
    </citation>
    <scope>NUCLEOTIDE SEQUENCE [LARGE SCALE GENOMIC DNA]</scope>
</reference>
<gene>
    <name evidence="3" type="primary">rpl13e</name>
    <name evidence="5" type="ORF">AC478_02970</name>
</gene>
<sequence length="83" mass="9735">MHHIKPTINKKDGKQRSGRGFSLKELGKAVLTLEEAKRLEIPVDKRRTTIHDWNVEILKAYMQKMKAEARPKTKLQLKKKDKK</sequence>
<evidence type="ECO:0000256" key="2">
    <source>
        <dbReference type="ARBA" id="ARBA00023274"/>
    </source>
</evidence>
<name>A0A0M0BT02_9ARCH</name>
<dbReference type="InterPro" id="IPR001380">
    <property type="entry name" value="Ribosomal_eL13"/>
</dbReference>
<keyword evidence="1 3" id="KW-0689">Ribosomal protein</keyword>
<comment type="caution">
    <text evidence="5">The sequence shown here is derived from an EMBL/GenBank/DDBJ whole genome shotgun (WGS) entry which is preliminary data.</text>
</comment>
<feature type="region of interest" description="Disordered" evidence="4">
    <location>
        <begin position="1"/>
        <end position="21"/>
    </location>
</feature>
<dbReference type="GO" id="GO:0003735">
    <property type="term" value="F:structural constituent of ribosome"/>
    <property type="evidence" value="ECO:0007669"/>
    <property type="project" value="InterPro"/>
</dbReference>
<proteinExistence type="inferred from homology"/>
<evidence type="ECO:0000256" key="1">
    <source>
        <dbReference type="ARBA" id="ARBA00022980"/>
    </source>
</evidence>